<evidence type="ECO:0000256" key="2">
    <source>
        <dbReference type="ARBA" id="ARBA00010050"/>
    </source>
</evidence>
<feature type="compositionally biased region" description="Basic and acidic residues" evidence="9">
    <location>
        <begin position="649"/>
        <end position="668"/>
    </location>
</feature>
<dbReference type="GO" id="GO:0006886">
    <property type="term" value="P:intracellular protein transport"/>
    <property type="evidence" value="ECO:0007669"/>
    <property type="project" value="InterPro"/>
</dbReference>
<evidence type="ECO:0000313" key="11">
    <source>
        <dbReference type="Proteomes" id="UP000274822"/>
    </source>
</evidence>
<name>A0A433QPC6_9FUNG</name>
<evidence type="ECO:0000256" key="3">
    <source>
        <dbReference type="ARBA" id="ARBA00022448"/>
    </source>
</evidence>
<dbReference type="AlphaFoldDB" id="A0A433QPC6"/>
<dbReference type="Gene3D" id="1.25.40.10">
    <property type="entry name" value="Tetratricopeptide repeat domain"/>
    <property type="match status" value="1"/>
</dbReference>
<evidence type="ECO:0000256" key="4">
    <source>
        <dbReference type="ARBA" id="ARBA00022892"/>
    </source>
</evidence>
<accession>A0A433QPC6</accession>
<dbReference type="GO" id="GO:0005774">
    <property type="term" value="C:vacuolar membrane"/>
    <property type="evidence" value="ECO:0007669"/>
    <property type="project" value="TreeGrafter"/>
</dbReference>
<keyword evidence="3" id="KW-0813">Transport</keyword>
<evidence type="ECO:0000256" key="8">
    <source>
        <dbReference type="ARBA" id="ARBA00042485"/>
    </source>
</evidence>
<dbReference type="GO" id="GO:0031201">
    <property type="term" value="C:SNARE complex"/>
    <property type="evidence" value="ECO:0007669"/>
    <property type="project" value="TreeGrafter"/>
</dbReference>
<dbReference type="PANTHER" id="PTHR13768:SF2">
    <property type="entry name" value="GAMMA-SOLUBLE NSF ATTACHMENT PROTEIN"/>
    <property type="match status" value="1"/>
</dbReference>
<evidence type="ECO:0000256" key="9">
    <source>
        <dbReference type="SAM" id="MobiDB-lite"/>
    </source>
</evidence>
<gene>
    <name evidence="10" type="ORF">BC938DRAFT_477425</name>
</gene>
<evidence type="ECO:0000256" key="6">
    <source>
        <dbReference type="ARBA" id="ARBA00023136"/>
    </source>
</evidence>
<protein>
    <recommendedName>
        <fullName evidence="7">Gamma-soluble NSF attachment protein</fullName>
    </recommendedName>
    <alternativeName>
        <fullName evidence="8">N-ethylmaleimide-sensitive factor attachment protein gamma</fullName>
    </alternativeName>
</protein>
<dbReference type="InterPro" id="IPR011990">
    <property type="entry name" value="TPR-like_helical_dom_sf"/>
</dbReference>
<feature type="compositionally biased region" description="Basic and acidic residues" evidence="9">
    <location>
        <begin position="605"/>
        <end position="623"/>
    </location>
</feature>
<feature type="compositionally biased region" description="Basic and acidic residues" evidence="9">
    <location>
        <begin position="508"/>
        <end position="529"/>
    </location>
</feature>
<evidence type="ECO:0000256" key="5">
    <source>
        <dbReference type="ARBA" id="ARBA00022927"/>
    </source>
</evidence>
<comment type="caution">
    <text evidence="10">The sequence shown here is derived from an EMBL/GenBank/DDBJ whole genome shotgun (WGS) entry which is preliminary data.</text>
</comment>
<dbReference type="GO" id="GO:0016192">
    <property type="term" value="P:vesicle-mediated transport"/>
    <property type="evidence" value="ECO:0007669"/>
    <property type="project" value="UniProtKB-KW"/>
</dbReference>
<keyword evidence="5" id="KW-0653">Protein transport</keyword>
<dbReference type="Pfam" id="PF14938">
    <property type="entry name" value="SNAP"/>
    <property type="match status" value="1"/>
</dbReference>
<dbReference type="GO" id="GO:0005483">
    <property type="term" value="F:soluble NSF attachment protein activity"/>
    <property type="evidence" value="ECO:0007669"/>
    <property type="project" value="TreeGrafter"/>
</dbReference>
<dbReference type="Proteomes" id="UP000274822">
    <property type="component" value="Unassembled WGS sequence"/>
</dbReference>
<proteinExistence type="inferred from homology"/>
<evidence type="ECO:0000256" key="7">
    <source>
        <dbReference type="ARBA" id="ARBA00040047"/>
    </source>
</evidence>
<dbReference type="SUPFAM" id="SSF48452">
    <property type="entry name" value="TPR-like"/>
    <property type="match status" value="1"/>
</dbReference>
<comment type="subcellular location">
    <subcellularLocation>
        <location evidence="1">Membrane</location>
        <topology evidence="1">Peripheral membrane protein</topology>
    </subcellularLocation>
</comment>
<reference evidence="10 11" key="1">
    <citation type="journal article" date="2018" name="New Phytol.">
        <title>Phylogenomics of Endogonaceae and evolution of mycorrhizas within Mucoromycota.</title>
        <authorList>
            <person name="Chang Y."/>
            <person name="Desiro A."/>
            <person name="Na H."/>
            <person name="Sandor L."/>
            <person name="Lipzen A."/>
            <person name="Clum A."/>
            <person name="Barry K."/>
            <person name="Grigoriev I.V."/>
            <person name="Martin F.M."/>
            <person name="Stajich J.E."/>
            <person name="Smith M.E."/>
            <person name="Bonito G."/>
            <person name="Spatafora J.W."/>
        </authorList>
    </citation>
    <scope>NUCLEOTIDE SEQUENCE [LARGE SCALE GENOMIC DNA]</scope>
    <source>
        <strain evidence="10 11">AD002</strain>
    </source>
</reference>
<dbReference type="PANTHER" id="PTHR13768">
    <property type="entry name" value="SOLUBLE NSF ATTACHMENT PROTEIN SNAP"/>
    <property type="match status" value="1"/>
</dbReference>
<feature type="compositionally biased region" description="Polar residues" evidence="9">
    <location>
        <begin position="298"/>
        <end position="307"/>
    </location>
</feature>
<dbReference type="EMBL" id="RBNJ01002755">
    <property type="protein sequence ID" value="RUS31624.1"/>
    <property type="molecule type" value="Genomic_DNA"/>
</dbReference>
<keyword evidence="6" id="KW-0472">Membrane</keyword>
<dbReference type="InterPro" id="IPR000744">
    <property type="entry name" value="NSF_attach"/>
</dbReference>
<keyword evidence="4" id="KW-0931">ER-Golgi transport</keyword>
<evidence type="ECO:0000256" key="1">
    <source>
        <dbReference type="ARBA" id="ARBA00004170"/>
    </source>
</evidence>
<sequence length="668" mass="73774">MSAKDMETAAQILAQNMNQPERAADSYRRASDLYVAHGSADRAAEMLEKAAKNLESTDINAAIELYSSSCSMYESEDRGRFAIGTFERAIGLMVKNKRYEKAIDMLQRLGTIQGTLVSRGALYKTNLSILIIYLEMGDEVEAGKQFQNFCVRDSGFPQSEEASICHGLLDAFEQGDQDLLDQTVARQNITFLDNDIARLARQLKVPGESLTGGGGLGATSLSPAVGASYKQTYVTPSPMPSRTPYPPRQPISSGAPVQTLGYPTPSRAGDPPSPQPREHDRAPQQALSPPVTDRLPAQQPTSPTQHSRGYDHDTQQEQSRYNDRGRAPPPQQEYGRPPSSPQQDYGRPAPSSRQDYDRDLAMQQQYDHGYDNDRQQGGYHQPQQRPTPPGVYHQYQPQLRERSPGSESIPVGRDQSPGPAPAFVGRDRSPAPGPTLGGRDRSPGPGPTVFGRDRSPGPGLTPVGRHQSPIPGPGPRGPAPSARDPRPQPQNQVPRGGSSGYTPQQHGRRPEEDYYERERALYQQPREHSPVPPASRQQAPPVREYAARDPQPDQSVQEEEEYKFEWLADSMAPLPSSASSHQNAKPPASALSDEEGGGYDYGDYLDEHFDALGVNDEREEHGRGRQPPQHLQGRQAPQAQSYRPQADSSSRDQHQQRRRYDEDEDGLR</sequence>
<keyword evidence="11" id="KW-1185">Reference proteome</keyword>
<feature type="compositionally biased region" description="Basic and acidic residues" evidence="9">
    <location>
        <begin position="308"/>
        <end position="326"/>
    </location>
</feature>
<feature type="region of interest" description="Disordered" evidence="9">
    <location>
        <begin position="232"/>
        <end position="668"/>
    </location>
</feature>
<dbReference type="GO" id="GO:0019905">
    <property type="term" value="F:syntaxin binding"/>
    <property type="evidence" value="ECO:0007669"/>
    <property type="project" value="TreeGrafter"/>
</dbReference>
<evidence type="ECO:0000313" key="10">
    <source>
        <dbReference type="EMBL" id="RUS31624.1"/>
    </source>
</evidence>
<feature type="compositionally biased region" description="Pro residues" evidence="9">
    <location>
        <begin position="237"/>
        <end position="249"/>
    </location>
</feature>
<organism evidence="10 11">
    <name type="scientific">Jimgerdemannia flammicorona</name>
    <dbReference type="NCBI Taxonomy" id="994334"/>
    <lineage>
        <taxon>Eukaryota</taxon>
        <taxon>Fungi</taxon>
        <taxon>Fungi incertae sedis</taxon>
        <taxon>Mucoromycota</taxon>
        <taxon>Mucoromycotina</taxon>
        <taxon>Endogonomycetes</taxon>
        <taxon>Endogonales</taxon>
        <taxon>Endogonaceae</taxon>
        <taxon>Jimgerdemannia</taxon>
    </lineage>
</organism>
<comment type="similarity">
    <text evidence="2">Belongs to the SNAP family.</text>
</comment>